<sequence length="224" mass="24589">MSRTVYGVYDTTADVLQAIQALRQKGYDSYEISVVAQAEEPWDLASLYRKADIQTVEEDQEHRTFLETVKRWFAGEEHDLFRERLVALGVGEGDIDDYLSDLHAGRLLVLVDSARVNGQPPQYRPETVHASRQEAAAAGDDSPPHPYLDGGRLDAAALAALSEGALYDDRISAASHEVREEDTSVHAPMSNDLFTADPLMDPAPAHAPGSRSAWTPSERTDGRG</sequence>
<keyword evidence="4" id="KW-1185">Reference proteome</keyword>
<evidence type="ECO:0000313" key="4">
    <source>
        <dbReference type="Proteomes" id="UP001589747"/>
    </source>
</evidence>
<protein>
    <submittedName>
        <fullName evidence="3">General stress protein</fullName>
    </submittedName>
</protein>
<feature type="region of interest" description="Disordered" evidence="1">
    <location>
        <begin position="177"/>
        <end position="224"/>
    </location>
</feature>
<proteinExistence type="predicted"/>
<accession>A0ABV5KVP8</accession>
<feature type="region of interest" description="Disordered" evidence="1">
    <location>
        <begin position="118"/>
        <end position="151"/>
    </location>
</feature>
<name>A0ABV5KVP8_9BACL</name>
<dbReference type="InterPro" id="IPR025889">
    <property type="entry name" value="GSP17M-like_dom"/>
</dbReference>
<feature type="domain" description="General stress protein 17M-like" evidence="2">
    <location>
        <begin position="5"/>
        <end position="105"/>
    </location>
</feature>
<gene>
    <name evidence="3" type="ORF">ACFFSY_25475</name>
</gene>
<comment type="caution">
    <text evidence="3">The sequence shown here is derived from an EMBL/GenBank/DDBJ whole genome shotgun (WGS) entry which is preliminary data.</text>
</comment>
<dbReference type="Pfam" id="PF11181">
    <property type="entry name" value="YflT"/>
    <property type="match status" value="1"/>
</dbReference>
<reference evidence="3 4" key="1">
    <citation type="submission" date="2024-09" db="EMBL/GenBank/DDBJ databases">
        <authorList>
            <person name="Sun Q."/>
            <person name="Mori K."/>
        </authorList>
    </citation>
    <scope>NUCLEOTIDE SEQUENCE [LARGE SCALE GENOMIC DNA]</scope>
    <source>
        <strain evidence="3 4">TISTR 2452</strain>
    </source>
</reference>
<evidence type="ECO:0000256" key="1">
    <source>
        <dbReference type="SAM" id="MobiDB-lite"/>
    </source>
</evidence>
<evidence type="ECO:0000259" key="2">
    <source>
        <dbReference type="Pfam" id="PF11181"/>
    </source>
</evidence>
<dbReference type="EMBL" id="JBHMDO010000041">
    <property type="protein sequence ID" value="MFB9329301.1"/>
    <property type="molecule type" value="Genomic_DNA"/>
</dbReference>
<evidence type="ECO:0000313" key="3">
    <source>
        <dbReference type="EMBL" id="MFB9329301.1"/>
    </source>
</evidence>
<dbReference type="Proteomes" id="UP001589747">
    <property type="component" value="Unassembled WGS sequence"/>
</dbReference>
<organism evidence="3 4">
    <name type="scientific">Paenibacillus aurantiacus</name>
    <dbReference type="NCBI Taxonomy" id="1936118"/>
    <lineage>
        <taxon>Bacteria</taxon>
        <taxon>Bacillati</taxon>
        <taxon>Bacillota</taxon>
        <taxon>Bacilli</taxon>
        <taxon>Bacillales</taxon>
        <taxon>Paenibacillaceae</taxon>
        <taxon>Paenibacillus</taxon>
    </lineage>
</organism>
<dbReference type="RefSeq" id="WP_377499440.1">
    <property type="nucleotide sequence ID" value="NZ_JBHMDO010000041.1"/>
</dbReference>